<keyword evidence="1" id="KW-0812">Transmembrane</keyword>
<evidence type="ECO:0000313" key="3">
    <source>
        <dbReference type="Proteomes" id="UP000295668"/>
    </source>
</evidence>
<evidence type="ECO:0000313" key="2">
    <source>
        <dbReference type="EMBL" id="TDG35553.1"/>
    </source>
</evidence>
<sequence>MKNYLKNWNFMRVLRLSIGIFFIVQGITNQQWLIVFMGALFALMPLLNMGCGSSGGCNVPFSKTPANTRDITFTEVK</sequence>
<dbReference type="RefSeq" id="WP_133263164.1">
    <property type="nucleotide sequence ID" value="NZ_SJCY01000009.1"/>
</dbReference>
<dbReference type="Proteomes" id="UP000295668">
    <property type="component" value="Unassembled WGS sequence"/>
</dbReference>
<dbReference type="EMBL" id="SJCY01000009">
    <property type="protein sequence ID" value="TDG35553.1"/>
    <property type="molecule type" value="Genomic_DNA"/>
</dbReference>
<feature type="transmembrane region" description="Helical" evidence="1">
    <location>
        <begin position="12"/>
        <end position="28"/>
    </location>
</feature>
<keyword evidence="1" id="KW-0472">Membrane</keyword>
<keyword evidence="3" id="KW-1185">Reference proteome</keyword>
<dbReference type="AlphaFoldDB" id="A0A4V3A024"/>
<organism evidence="2 3">
    <name type="scientific">Pedobacter changchengzhani</name>
    <dbReference type="NCBI Taxonomy" id="2529274"/>
    <lineage>
        <taxon>Bacteria</taxon>
        <taxon>Pseudomonadati</taxon>
        <taxon>Bacteroidota</taxon>
        <taxon>Sphingobacteriia</taxon>
        <taxon>Sphingobacteriales</taxon>
        <taxon>Sphingobacteriaceae</taxon>
        <taxon>Pedobacter</taxon>
    </lineage>
</organism>
<proteinExistence type="predicted"/>
<evidence type="ECO:0008006" key="4">
    <source>
        <dbReference type="Google" id="ProtNLM"/>
    </source>
</evidence>
<protein>
    <recommendedName>
        <fullName evidence="4">DUF2892 domain-containing protein</fullName>
    </recommendedName>
</protein>
<reference evidence="2 3" key="1">
    <citation type="submission" date="2019-02" db="EMBL/GenBank/DDBJ databases">
        <title>Pedobacter sp. nov., a novel speices isolated from soil of pinguins habitat in Antarcitica.</title>
        <authorList>
            <person name="He R.-H."/>
        </authorList>
    </citation>
    <scope>NUCLEOTIDE SEQUENCE [LARGE SCALE GENOMIC DNA]</scope>
    <source>
        <strain evidence="2 3">E01020</strain>
    </source>
</reference>
<name>A0A4V3A024_9SPHI</name>
<comment type="caution">
    <text evidence="2">The sequence shown here is derived from an EMBL/GenBank/DDBJ whole genome shotgun (WGS) entry which is preliminary data.</text>
</comment>
<gene>
    <name evidence="2" type="ORF">EZJ43_13090</name>
</gene>
<keyword evidence="1" id="KW-1133">Transmembrane helix</keyword>
<evidence type="ECO:0000256" key="1">
    <source>
        <dbReference type="SAM" id="Phobius"/>
    </source>
</evidence>
<dbReference type="OrthoDB" id="1049592at2"/>
<accession>A0A4V3A024</accession>